<dbReference type="EMBL" id="CCXY01000163">
    <property type="protein sequence ID" value="CEG12552.1"/>
    <property type="molecule type" value="Genomic_DNA"/>
</dbReference>
<dbReference type="AlphaFoldDB" id="A0A098E939"/>
<protein>
    <recommendedName>
        <fullName evidence="2">PIN domain-containing protein</fullName>
    </recommendedName>
</protein>
<evidence type="ECO:0008006" key="2">
    <source>
        <dbReference type="Google" id="ProtNLM"/>
    </source>
</evidence>
<proteinExistence type="predicted"/>
<reference evidence="1" key="1">
    <citation type="submission" date="2014-09" db="EMBL/GenBank/DDBJ databases">
        <authorList>
            <person name="Probst J Alexander"/>
        </authorList>
    </citation>
    <scope>NUCLEOTIDE SEQUENCE</scope>
</reference>
<accession>A0A098E939</accession>
<name>A0A098E939_9ZZZZ</name>
<evidence type="ECO:0000313" key="1">
    <source>
        <dbReference type="EMBL" id="CEG12552.1"/>
    </source>
</evidence>
<organism evidence="1">
    <name type="scientific">groundwater metagenome</name>
    <dbReference type="NCBI Taxonomy" id="717931"/>
    <lineage>
        <taxon>unclassified sequences</taxon>
        <taxon>metagenomes</taxon>
        <taxon>ecological metagenomes</taxon>
    </lineage>
</organism>
<sequence>MYGKRQTLIFDSSTLIGCEKARIFSNYSEKLSAYFVLGICNESYEELQKGKSKENMRIRNLIKLNAISILNDANASTTAYEAANKYNLDLADVSGLILAKKLNTLFLIDDIKFFRQKFTIKDSVLDYDNYLPFSFILLTLFKLKLIDDNTMRMLFCEIINKNNWKRSEVEKAANELIHIELGYYIVCHDVITKKEIYELK</sequence>
<gene>
    <name evidence="1" type="ORF">MSIBF_A2450007</name>
</gene>